<dbReference type="Pfam" id="PF00023">
    <property type="entry name" value="Ank"/>
    <property type="match status" value="2"/>
</dbReference>
<dbReference type="PROSITE" id="PS50297">
    <property type="entry name" value="ANK_REP_REGION"/>
    <property type="match status" value="5"/>
</dbReference>
<keyword evidence="3 5" id="KW-0862">Zinc</keyword>
<feature type="zinc finger region" description="TRAF-type" evidence="5">
    <location>
        <begin position="419"/>
        <end position="465"/>
    </location>
</feature>
<evidence type="ECO:0000256" key="5">
    <source>
        <dbReference type="PROSITE-ProRule" id="PRU00207"/>
    </source>
</evidence>
<proteinExistence type="predicted"/>
<feature type="domain" description="TRAF-type" evidence="6">
    <location>
        <begin position="781"/>
        <end position="825"/>
    </location>
</feature>
<feature type="zinc finger region" description="TRAF-type" evidence="5">
    <location>
        <begin position="726"/>
        <end position="770"/>
    </location>
</feature>
<feature type="domain" description="TRAF-type" evidence="6">
    <location>
        <begin position="921"/>
        <end position="975"/>
    </location>
</feature>
<dbReference type="EMBL" id="KI913363">
    <property type="protein sequence ID" value="ETV64207.1"/>
    <property type="molecule type" value="Genomic_DNA"/>
</dbReference>
<dbReference type="SMART" id="SM00248">
    <property type="entry name" value="ANK"/>
    <property type="match status" value="11"/>
</dbReference>
<organism evidence="7">
    <name type="scientific">Aphanomyces astaci</name>
    <name type="common">Crayfish plague agent</name>
    <dbReference type="NCBI Taxonomy" id="112090"/>
    <lineage>
        <taxon>Eukaryota</taxon>
        <taxon>Sar</taxon>
        <taxon>Stramenopiles</taxon>
        <taxon>Oomycota</taxon>
        <taxon>Saprolegniomycetes</taxon>
        <taxon>Saprolegniales</taxon>
        <taxon>Verrucalvaceae</taxon>
        <taxon>Aphanomyces</taxon>
    </lineage>
</organism>
<dbReference type="PROSITE" id="PS50145">
    <property type="entry name" value="ZF_TRAF"/>
    <property type="match status" value="10"/>
</dbReference>
<dbReference type="PROSITE" id="PS50088">
    <property type="entry name" value="ANK_REPEAT"/>
    <property type="match status" value="7"/>
</dbReference>
<feature type="repeat" description="ANK" evidence="4">
    <location>
        <begin position="1848"/>
        <end position="1880"/>
    </location>
</feature>
<feature type="domain" description="TRAF-type" evidence="6">
    <location>
        <begin position="419"/>
        <end position="465"/>
    </location>
</feature>
<protein>
    <recommendedName>
        <fullName evidence="6">TRAF-type domain-containing protein</fullName>
    </recommendedName>
</protein>
<feature type="domain" description="TRAF-type" evidence="6">
    <location>
        <begin position="508"/>
        <end position="554"/>
    </location>
</feature>
<dbReference type="Gene3D" id="1.20.920.20">
    <property type="match status" value="1"/>
</dbReference>
<feature type="domain" description="TRAF-type" evidence="6">
    <location>
        <begin position="333"/>
        <end position="389"/>
    </location>
</feature>
<dbReference type="GeneID" id="20820872"/>
<feature type="non-terminal residue" evidence="7">
    <location>
        <position position="2244"/>
    </location>
</feature>
<dbReference type="InterPro" id="IPR013083">
    <property type="entry name" value="Znf_RING/FYVE/PHD"/>
</dbReference>
<feature type="domain" description="TRAF-type" evidence="6">
    <location>
        <begin position="977"/>
        <end position="1023"/>
    </location>
</feature>
<dbReference type="InterPro" id="IPR001293">
    <property type="entry name" value="Znf_TRAF"/>
</dbReference>
<dbReference type="Gene3D" id="3.30.40.10">
    <property type="entry name" value="Zinc/RING finger domain, C3HC4 (zinc finger)"/>
    <property type="match status" value="13"/>
</dbReference>
<keyword evidence="1 5" id="KW-0479">Metal-binding</keyword>
<feature type="repeat" description="ANK" evidence="4">
    <location>
        <begin position="1516"/>
        <end position="1548"/>
    </location>
</feature>
<evidence type="ECO:0000256" key="1">
    <source>
        <dbReference type="ARBA" id="ARBA00022723"/>
    </source>
</evidence>
<evidence type="ECO:0000256" key="2">
    <source>
        <dbReference type="ARBA" id="ARBA00022771"/>
    </source>
</evidence>
<feature type="zinc finger region" description="TRAF-type" evidence="5">
    <location>
        <begin position="333"/>
        <end position="389"/>
    </location>
</feature>
<feature type="zinc finger region" description="TRAF-type" evidence="5">
    <location>
        <begin position="2039"/>
        <end position="2082"/>
    </location>
</feature>
<feature type="domain" description="TRAF-type" evidence="6">
    <location>
        <begin position="726"/>
        <end position="770"/>
    </location>
</feature>
<dbReference type="OrthoDB" id="186134at2759"/>
<dbReference type="InterPro" id="IPR036770">
    <property type="entry name" value="Ankyrin_rpt-contain_sf"/>
</dbReference>
<dbReference type="InterPro" id="IPR039323">
    <property type="entry name" value="ANKRD_45/46/60"/>
</dbReference>
<feature type="repeat" description="ANK" evidence="4">
    <location>
        <begin position="1599"/>
        <end position="1623"/>
    </location>
</feature>
<feature type="zinc finger region" description="TRAF-type" evidence="5">
    <location>
        <begin position="1953"/>
        <end position="2010"/>
    </location>
</feature>
<dbReference type="Pfam" id="PF12796">
    <property type="entry name" value="Ank_2"/>
    <property type="match status" value="3"/>
</dbReference>
<evidence type="ECO:0000313" key="7">
    <source>
        <dbReference type="EMBL" id="ETV64207.1"/>
    </source>
</evidence>
<dbReference type="GO" id="GO:0008270">
    <property type="term" value="F:zinc ion binding"/>
    <property type="evidence" value="ECO:0007669"/>
    <property type="project" value="UniProtKB-KW"/>
</dbReference>
<dbReference type="PANTHER" id="PTHR22677">
    <property type="entry name" value="ANKYRIN REPEAT DOMAIN-CONTAINING PROTEIN 60"/>
    <property type="match status" value="1"/>
</dbReference>
<evidence type="ECO:0000256" key="4">
    <source>
        <dbReference type="PROSITE-ProRule" id="PRU00023"/>
    </source>
</evidence>
<feature type="domain" description="TRAF-type" evidence="6">
    <location>
        <begin position="1953"/>
        <end position="2010"/>
    </location>
</feature>
<feature type="zinc finger region" description="TRAF-type" evidence="5">
    <location>
        <begin position="2120"/>
        <end position="2173"/>
    </location>
</feature>
<evidence type="ECO:0000259" key="6">
    <source>
        <dbReference type="PROSITE" id="PS50145"/>
    </source>
</evidence>
<feature type="repeat" description="ANK" evidence="4">
    <location>
        <begin position="138"/>
        <end position="170"/>
    </location>
</feature>
<feature type="repeat" description="ANK" evidence="4">
    <location>
        <begin position="1814"/>
        <end position="1846"/>
    </location>
</feature>
<keyword evidence="2 5" id="KW-0863">Zinc-finger</keyword>
<dbReference type="SUPFAM" id="SSF49599">
    <property type="entry name" value="TRAF domain-like"/>
    <property type="match status" value="3"/>
</dbReference>
<gene>
    <name evidence="7" type="ORF">H257_18876</name>
</gene>
<feature type="zinc finger region" description="TRAF-type" evidence="5">
    <location>
        <begin position="977"/>
        <end position="1023"/>
    </location>
</feature>
<dbReference type="RefSeq" id="XP_009846309.1">
    <property type="nucleotide sequence ID" value="XM_009848007.1"/>
</dbReference>
<feature type="zinc finger region" description="TRAF-type" evidence="5">
    <location>
        <begin position="508"/>
        <end position="554"/>
    </location>
</feature>
<name>W4F9R9_APHAT</name>
<accession>W4F9R9</accession>
<feature type="repeat" description="ANK" evidence="4">
    <location>
        <begin position="1111"/>
        <end position="1143"/>
    </location>
</feature>
<dbReference type="VEuPathDB" id="FungiDB:H257_18876"/>
<reference evidence="7" key="1">
    <citation type="submission" date="2013-12" db="EMBL/GenBank/DDBJ databases">
        <title>The Genome Sequence of Aphanomyces astaci APO3.</title>
        <authorList>
            <consortium name="The Broad Institute Genomics Platform"/>
            <person name="Russ C."/>
            <person name="Tyler B."/>
            <person name="van West P."/>
            <person name="Dieguez-Uribeondo J."/>
            <person name="Young S.K."/>
            <person name="Zeng Q."/>
            <person name="Gargeya S."/>
            <person name="Fitzgerald M."/>
            <person name="Abouelleil A."/>
            <person name="Alvarado L."/>
            <person name="Chapman S.B."/>
            <person name="Gainer-Dewar J."/>
            <person name="Goldberg J."/>
            <person name="Griggs A."/>
            <person name="Gujja S."/>
            <person name="Hansen M."/>
            <person name="Howarth C."/>
            <person name="Imamovic A."/>
            <person name="Ireland A."/>
            <person name="Larimer J."/>
            <person name="McCowan C."/>
            <person name="Murphy C."/>
            <person name="Pearson M."/>
            <person name="Poon T.W."/>
            <person name="Priest M."/>
            <person name="Roberts A."/>
            <person name="Saif S."/>
            <person name="Shea T."/>
            <person name="Sykes S."/>
            <person name="Wortman J."/>
            <person name="Nusbaum C."/>
            <person name="Birren B."/>
        </authorList>
    </citation>
    <scope>NUCLEOTIDE SEQUENCE [LARGE SCALE GENOMIC DNA]</scope>
    <source>
        <strain evidence="7">APO3</strain>
    </source>
</reference>
<sequence length="2244" mass="249184">MKAAAMTVLDGTNEGLVLALLRHDADVFARDRKGKTALEWARLTNNTGASRHLEMAIQAHIYARRIADADENRVTKHAHVLERHAQLCKDMQTAVAANNVVQIRALIQQATDDGMSADVFREAATSHSRYFLDVETSAGWSALTKAASVGDLPTIELLVQHGADVNLETKLRHTALTWAAYCGHKDVVQFLLQNQRADWRQGTSEGKTALIHASRNGQHVVVGILVAVLHEWSVGCSSANRAKQDYAGDHPKAPPEWHSVFLDALHTTDKAGMDAMGYAKAEGHAQVVSVLQTAINNAQNHLDHVETLKAKTADVACNLGCGFHHAKDLIGYHQDNKCPHRMVECEFCNAKTMDMDMDEHKRRTCPGRQVTCVHLQYGCTVTLPWRDMQLHQVEHCQYRQVECRLDCGTKSLRWNTRDTHEAHDCPLRSVRCPQCHIDVLGRDIRPHHRNHCSKRIVSCEFYGGCGDSHPFDETEFHRNFLCNLRPRPCRWAGHGCDAVLGPPQVLQAHEATTCAFRLVRCKNNCAVDSLMWCFATQHYLWDCPKEMKACPLGCHVTMESQYVYGHQEPNCGFCPHRQARCNSDLCGKKVLMFGQSDASVGVRSDDVSGVGMALTLEGAQLRTRRLETFLATEMDAAQLPPLALPFLRRWLSTRLKDMVEALAKLHVESTQLGLVVRYDQTTDCHLLSVQGACTWVNLNHTYFAEDASQPNDWKCGWLTADSRNQHQDNSCPLKVVPCPLGCGQMSQKFQIDSHVKDRCIKRTLACRLGCGLSMSVEGLLAHEQTQCPLSHQFCPHCHESLLEKEVENHVAFKCCKYPRPCRLTCGARLSSSDFVQHETTDCPKRLVRCIDCNKVVFFQELQGHVADECPCRPSGACDLGCGLLLRVNQVQVHLSTECPLRCVECPQCQSTAVRVSEFTHHIKFMCPERQLFCQKGCGASLRESQLDTHEALDCAHRPVVCPLRCAINCAASTLQRHLQTDCPRRLVSCPNRCGARVPAVELPTHLRNCDHRMVRCGAGSSLCARPLKAWITPQTSLDRCFAHHEHGFMWALKTSDVDTILTFLHRIHKSALDEEFTTGFTPLALACSKGDTPLVRILLHHGADVNLETSRGRTPLGEACLGRHVDVVELLLRYRAVVQHTNRHGLTTISIARQMAHDGILAVLDKRHQLELTQRRLFVAIATSNYADIETIIAGGEMAYRENHAWHLGRELTASLAVLDDIRTQLTDHMNAMNVSIADSEAKQMKVVKILDSVEYNKAQLEHVQKKEAKVEAFRQVTELTVKRAIQAITAQDILGLISQTEPSPGLLVVLKAMALFNGVIPKVKRGTDVNGFSDKEWWETSQAMLMDRQFLGKLVNFRDLDVPPDVLFKVRRECLKHDAFPTVAEFEPEAASEPRNPGTPNPLAKSLPLVRRVKNDMTPFLALSTWVRGVEVNQKSKAEAKLLDEKKAVVQTDLATLDGELKNAKFDMKTAHRSLPSRQQELDRIVALEVKAAADTKLKQRRVDVCELLAFTSLNGHTPLTFAASIGNERAVRLLLNRGANGSYSDEEQRLAAKILQNAMRHYVHHIKLTGELATLSGITGFLSLKPLTQQFRRYRQCSRVALHEAAYNGHHEVLELLVEAGRAKLWQPSYVDPIAACPGQLASQPRHVVGNGMGVWKLQFRTAPLTLPDAVRLGEARLRRAVFRPKTGWDSTSSILLKASAKCQQDKRTEQLTRKTILRRTANQNLLHGRLEIAIQAKKYAEAYALLDDGAFPGHATPGGLTVLSQACTEEVYLVNADGDTVLAVDYFLDRSSNRPSPNFESFSTFNGSPSSSFLPLVVAAHYGTVRCGRSLVSRGADVNARTTTTGTSALITAVRNNKDEFVQFLLSHGANVHVKDIHGHTALAYAAANNNEVVCAMLSQAAAEVRQTLLLLGKSTEFGLCRWGCGFVGLRDDPVVEHGHIVRLMHPLTAHEAAVCPKRVVKCPHGCGAVDLWSEEVPAHVEATCPLRQVPCANPKCSDILPFNRLQTHECQECPHRTVACSACGETSLAYKLPKHQAAHCRLRSTSCPACGDTLPAMDLSRHQKFDCVCRQVRCRLGCGFVESRLRAHHELSDCIMRSIPCVFGCEGGTTPERQAAHELECELRTVGCPNRCGVRTDGGPLRARDIVSHVQNDCPHRFVACELGCGKKVRAVDLPSHTASTCTLRLVECPRCQKQMTADELDSRHPDCRARIVPCGACGLGGIVAEHLDRHKADECKMRL</sequence>
<feature type="repeat" description="ANK" evidence="4">
    <location>
        <begin position="1078"/>
        <end position="1110"/>
    </location>
</feature>
<feature type="domain" description="TRAF-type" evidence="6">
    <location>
        <begin position="2120"/>
        <end position="2173"/>
    </location>
</feature>
<dbReference type="Pfam" id="PF02176">
    <property type="entry name" value="zf-TRAF"/>
    <property type="match status" value="4"/>
</dbReference>
<feature type="zinc finger region" description="TRAF-type" evidence="5">
    <location>
        <begin position="781"/>
        <end position="825"/>
    </location>
</feature>
<feature type="domain" description="TRAF-type" evidence="6">
    <location>
        <begin position="2039"/>
        <end position="2082"/>
    </location>
</feature>
<dbReference type="InterPro" id="IPR002110">
    <property type="entry name" value="Ankyrin_rpt"/>
</dbReference>
<dbReference type="STRING" id="112090.W4F9R9"/>
<dbReference type="Gene3D" id="1.25.40.20">
    <property type="entry name" value="Ankyrin repeat-containing domain"/>
    <property type="match status" value="5"/>
</dbReference>
<keyword evidence="4" id="KW-0040">ANK repeat</keyword>
<dbReference type="SUPFAM" id="SSF48403">
    <property type="entry name" value="Ankyrin repeat"/>
    <property type="match status" value="2"/>
</dbReference>
<evidence type="ECO:0000256" key="3">
    <source>
        <dbReference type="ARBA" id="ARBA00022833"/>
    </source>
</evidence>
<dbReference type="PANTHER" id="PTHR22677:SF4">
    <property type="entry name" value="USHER SYNDROME TYPE-1G PROTEIN-LIKE PROTEIN"/>
    <property type="match status" value="1"/>
</dbReference>
<feature type="zinc finger region" description="TRAF-type" evidence="5">
    <location>
        <begin position="921"/>
        <end position="975"/>
    </location>
</feature>